<dbReference type="Proteomes" id="UP000233469">
    <property type="component" value="Unassembled WGS sequence"/>
</dbReference>
<reference evidence="2 3" key="2">
    <citation type="submission" date="2017-10" db="EMBL/GenBank/DDBJ databases">
        <title>Extensive intraspecific genome diversity in a model arbuscular mycorrhizal fungus.</title>
        <authorList>
            <person name="Chen E.C.H."/>
            <person name="Morin E."/>
            <person name="Baudet D."/>
            <person name="Noel J."/>
            <person name="Ndikumana S."/>
            <person name="Charron P."/>
            <person name="St-Onge C."/>
            <person name="Giorgi J."/>
            <person name="Grigoriev I.V."/>
            <person name="Roux C."/>
            <person name="Martin F.M."/>
            <person name="Corradi N."/>
        </authorList>
    </citation>
    <scope>NUCLEOTIDE SEQUENCE [LARGE SCALE GENOMIC DNA]</scope>
    <source>
        <strain evidence="2 3">C2</strain>
    </source>
</reference>
<keyword evidence="1" id="KW-0175">Coiled coil</keyword>
<dbReference type="EMBL" id="LLXL01002219">
    <property type="protein sequence ID" value="PKK61443.1"/>
    <property type="molecule type" value="Genomic_DNA"/>
</dbReference>
<dbReference type="OrthoDB" id="2380998at2759"/>
<evidence type="ECO:0000313" key="2">
    <source>
        <dbReference type="EMBL" id="PKK61443.1"/>
    </source>
</evidence>
<dbReference type="VEuPathDB" id="FungiDB:FUN_017546"/>
<reference evidence="2 3" key="1">
    <citation type="submission" date="2016-04" db="EMBL/GenBank/DDBJ databases">
        <title>Genome analyses suggest a sexual origin of heterokaryosis in a supposedly ancient asexual fungus.</title>
        <authorList>
            <person name="Ropars J."/>
            <person name="Sedzielewska K."/>
            <person name="Noel J."/>
            <person name="Charron P."/>
            <person name="Farinelli L."/>
            <person name="Marton T."/>
            <person name="Kruger M."/>
            <person name="Pelin A."/>
            <person name="Brachmann A."/>
            <person name="Corradi N."/>
        </authorList>
    </citation>
    <scope>NUCLEOTIDE SEQUENCE [LARGE SCALE GENOMIC DNA]</scope>
    <source>
        <strain evidence="2 3">C2</strain>
    </source>
</reference>
<name>A0A2N1MIH9_9GLOM</name>
<feature type="coiled-coil region" evidence="1">
    <location>
        <begin position="52"/>
        <end position="100"/>
    </location>
</feature>
<sequence>MFKDGQARPENLQFTVCFLVDYGASAFQKIFKNFLANDNELLTGECNNTISRELEEEKLRKIETEVKEKERIILSKDEEIDKYKETTTNLENRLRELEVDVNG</sequence>
<proteinExistence type="predicted"/>
<evidence type="ECO:0000313" key="3">
    <source>
        <dbReference type="Proteomes" id="UP000233469"/>
    </source>
</evidence>
<dbReference type="VEuPathDB" id="FungiDB:RhiirA1_476751"/>
<comment type="caution">
    <text evidence="2">The sequence shown here is derived from an EMBL/GenBank/DDBJ whole genome shotgun (WGS) entry which is preliminary data.</text>
</comment>
<accession>A0A2N1MIH9</accession>
<evidence type="ECO:0000256" key="1">
    <source>
        <dbReference type="SAM" id="Coils"/>
    </source>
</evidence>
<organism evidence="2 3">
    <name type="scientific">Rhizophagus irregularis</name>
    <dbReference type="NCBI Taxonomy" id="588596"/>
    <lineage>
        <taxon>Eukaryota</taxon>
        <taxon>Fungi</taxon>
        <taxon>Fungi incertae sedis</taxon>
        <taxon>Mucoromycota</taxon>
        <taxon>Glomeromycotina</taxon>
        <taxon>Glomeromycetes</taxon>
        <taxon>Glomerales</taxon>
        <taxon>Glomeraceae</taxon>
        <taxon>Rhizophagus</taxon>
    </lineage>
</organism>
<protein>
    <submittedName>
        <fullName evidence="2">Uncharacterized protein</fullName>
    </submittedName>
</protein>
<dbReference type="AlphaFoldDB" id="A0A2N1MIH9"/>
<gene>
    <name evidence="2" type="ORF">RhiirC2_791797</name>
</gene>
<dbReference type="VEuPathDB" id="FungiDB:RhiirFUN_022857"/>